<dbReference type="InterPro" id="IPR025667">
    <property type="entry name" value="SprB_repeat"/>
</dbReference>
<dbReference type="NCBIfam" id="TIGR04183">
    <property type="entry name" value="Por_Secre_tail"/>
    <property type="match status" value="1"/>
</dbReference>
<dbReference type="Pfam" id="PF18962">
    <property type="entry name" value="Por_Secre_tail"/>
    <property type="match status" value="1"/>
</dbReference>
<sequence length="1679" mass="181478">MKQIYSVDHLSYYLKQNKTLAMKKNASVNKLISILLFFFTVVGFGQATPANPSPVIKLTEVIPVDANGARPVTINQPLAITSTPQIVDAEDYNSATGSNIITISGGTGPYKLTYKKTSDSEYSADIDSDSSSKVYLSNLTNGKYEFTIKDKNGCSLPTTGSFTIGVFKVTIVLEPIKCFGDLTTLKAQITNDPVVNYTSTYLWSDKSTSSSTTGGIINNGGSYSVTVTQNGINRTDNLNLTNLNQPTKLTCTTSSTPIKCNNTKTGTITLTPSGGTKPYSYQFYDSARNKIGDKSGNIAIADNSVSVEGFPAGSYNVIITDENDCIWDNTTQYPIAIKINVDDIDPLSVSLRSQDPPSSKNASDGSIQISAFGGSENYNYTWTKLNDPSFVSTNSASVNNLTEGLYEVIVSDQNGGNCSVSISIKLQTLSVAVSIENNKCNGNSQGKLVAVASGGKLINGNQYSYKWYKDAIVLDSELNSDLSNGVISGHKEGDYIVVVSDGITSISSVIKQLIDPLALNASVTTTNVSCHGTATGEIKIVSTGGTIDTSGYQYTWSKVGILSNNGATNSNLTAGVYTVTVTDSNGCSLPLADIKISNENDLITIEASTIKEVSIYGKNDGAIKLAATTGGSGAYTYSWTYDKDPAFKSTAKDISNLFYGRYTVTVTDSYGCPVSKYFDITQRDELKVDLKETASIYCFGTHTGALKAEVTGGFGLYKFQWFKNNEVVPFSDKMTVEEQYAGNYKVVVTDTANPDGPYATATAIYTLTEIPKLIVSLTEQTNVLCHGEWTGAIDINVIGGTKNYDFKWQKEGVPFATTEDLSLLEAGTYVVTVTDSHGCFDNLSVTLIEPEKSLAIKNETVTHLSGYQTKNGSISVTIEGGTPNYTYLWENTATNAGIGNTPEVKIETIGTYKLTVTDDHDCIFIKEYKITEPEELIISNLVESNTNKCFNDNTATITSTVIGGVIHYTYYWTKSGDATFSSSEASPSTLYAGTYNLIVVDANGNTTNKTLEIKQPDELIVVPTVTDAKCYGGNSGGISLTISGGTGKYTIVWTNGKNKDNLVNNLLVAGTYGYTVTDENFCVKSDNNILVREPADYFISNINKTSLLSVGIDQASIEVSVQGGTAPYKFEWLDATRNSVKVDNNADNKATLILDNIQVGKYYVLITDNNGCVIDRDLDKEDPLSAVLTQINTNLCHGDLTASIKATAYGGAHNYYYKWYTTANPTVEIPVLDRENNTLSGVGIGSYYVVAYDSFGKSIQSEAITIGEPDQLTLDLKADYTLCGEQKDWEITSTVTGGTLQPSSSYAYYWNGIKGNKDLKQASPGKYALKVIDDNNCSIEGSIELLKPKRMALELKKIDPTCFEGSDASITTIITNGTAPYTYEWSTGEKTVAIANLTAGEYKLTLKDSRGCTAVQTIVIENPVKGTIDLGPDVTLCIDQTYTINATISDTKASYKWSSDKGFSSTNPIVTITQAANYQLEITTGLGCLIQDDISIHFENAAIDAVFAISSQVFVNESFVIVDISNPKADSIQWILPASAKVTSKNTDLAEMSFDTAGEYEITLLTKKGNCTASQTKKVLVVTGEYKDPDSMDLQKKFDMTIYPNPSTGKFTVAVTLDKVMPASIKIYNLLNNTIVDSKSEVGKDNYSFNFNLNGLTAGVYFVLFESQQGTKLRKIIIN</sequence>
<accession>A0A1H9RTJ6</accession>
<name>A0A1H9RTJ6_FLAFI</name>
<keyword evidence="1" id="KW-0732">Signal</keyword>
<dbReference type="InterPro" id="IPR013783">
    <property type="entry name" value="Ig-like_fold"/>
</dbReference>
<dbReference type="OrthoDB" id="7794186at2"/>
<proteinExistence type="predicted"/>
<dbReference type="InterPro" id="IPR026444">
    <property type="entry name" value="Secre_tail"/>
</dbReference>
<dbReference type="Pfam" id="PF13573">
    <property type="entry name" value="SprB"/>
    <property type="match status" value="8"/>
</dbReference>
<feature type="domain" description="Secretion system C-terminal sorting" evidence="2">
    <location>
        <begin position="1602"/>
        <end position="1678"/>
    </location>
</feature>
<dbReference type="RefSeq" id="WP_083380550.1">
    <property type="nucleotide sequence ID" value="NZ_CBCRVS010000030.1"/>
</dbReference>
<dbReference type="Proteomes" id="UP000183658">
    <property type="component" value="Unassembled WGS sequence"/>
</dbReference>
<dbReference type="Gene3D" id="2.60.40.740">
    <property type="match status" value="1"/>
</dbReference>
<organism evidence="3 4">
    <name type="scientific">Flavobacterium frigoris</name>
    <dbReference type="NCBI Taxonomy" id="229204"/>
    <lineage>
        <taxon>Bacteria</taxon>
        <taxon>Pseudomonadati</taxon>
        <taxon>Bacteroidota</taxon>
        <taxon>Flavobacteriia</taxon>
        <taxon>Flavobacteriales</taxon>
        <taxon>Flavobacteriaceae</taxon>
        <taxon>Flavobacterium</taxon>
    </lineage>
</organism>
<evidence type="ECO:0000313" key="3">
    <source>
        <dbReference type="EMBL" id="SER75745.1"/>
    </source>
</evidence>
<reference evidence="4" key="1">
    <citation type="submission" date="2016-10" db="EMBL/GenBank/DDBJ databases">
        <authorList>
            <person name="Varghese N."/>
            <person name="Submissions S."/>
        </authorList>
    </citation>
    <scope>NUCLEOTIDE SEQUENCE [LARGE SCALE GENOMIC DNA]</scope>
    <source>
        <strain evidence="4">DSM 15719</strain>
    </source>
</reference>
<dbReference type="Gene3D" id="2.60.40.10">
    <property type="entry name" value="Immunoglobulins"/>
    <property type="match status" value="1"/>
</dbReference>
<dbReference type="EMBL" id="FOFZ01000024">
    <property type="protein sequence ID" value="SER75745.1"/>
    <property type="molecule type" value="Genomic_DNA"/>
</dbReference>
<evidence type="ECO:0000256" key="1">
    <source>
        <dbReference type="ARBA" id="ARBA00022729"/>
    </source>
</evidence>
<protein>
    <submittedName>
        <fullName evidence="3">Por secretion system C-terminal sorting domain-containing protein</fullName>
    </submittedName>
</protein>
<keyword evidence="4" id="KW-1185">Reference proteome</keyword>
<evidence type="ECO:0000259" key="2">
    <source>
        <dbReference type="Pfam" id="PF18962"/>
    </source>
</evidence>
<gene>
    <name evidence="3" type="ORF">SAMN05444355_1243</name>
</gene>
<evidence type="ECO:0000313" key="4">
    <source>
        <dbReference type="Proteomes" id="UP000183658"/>
    </source>
</evidence>